<feature type="coiled-coil region" evidence="6">
    <location>
        <begin position="87"/>
        <end position="114"/>
    </location>
</feature>
<evidence type="ECO:0000313" key="10">
    <source>
        <dbReference type="Proteomes" id="UP000836841"/>
    </source>
</evidence>
<dbReference type="AlphaFoldDB" id="A0AAU9S0R9"/>
<dbReference type="GO" id="GO:0045944">
    <property type="term" value="P:positive regulation of transcription by RNA polymerase II"/>
    <property type="evidence" value="ECO:0007669"/>
    <property type="project" value="InterPro"/>
</dbReference>
<dbReference type="GO" id="GO:0000981">
    <property type="term" value="F:DNA-binding transcription factor activity, RNA polymerase II-specific"/>
    <property type="evidence" value="ECO:0007669"/>
    <property type="project" value="InterPro"/>
</dbReference>
<dbReference type="Proteomes" id="UP000836841">
    <property type="component" value="Chromosome 3"/>
</dbReference>
<dbReference type="InterPro" id="IPR050142">
    <property type="entry name" value="MADS-box/MEF2_TF"/>
</dbReference>
<dbReference type="PANTHER" id="PTHR48019">
    <property type="entry name" value="SERUM RESPONSE FACTOR HOMOLOG"/>
    <property type="match status" value="1"/>
</dbReference>
<dbReference type="GO" id="GO:0005634">
    <property type="term" value="C:nucleus"/>
    <property type="evidence" value="ECO:0007669"/>
    <property type="project" value="UniProtKB-SubCell"/>
</dbReference>
<dbReference type="GO" id="GO:0000987">
    <property type="term" value="F:cis-regulatory region sequence-specific DNA binding"/>
    <property type="evidence" value="ECO:0007669"/>
    <property type="project" value="InterPro"/>
</dbReference>
<evidence type="ECO:0000256" key="6">
    <source>
        <dbReference type="SAM" id="Coils"/>
    </source>
</evidence>
<evidence type="ECO:0000256" key="7">
    <source>
        <dbReference type="SAM" id="MobiDB-lite"/>
    </source>
</evidence>
<feature type="domain" description="MADS-box" evidence="8">
    <location>
        <begin position="1"/>
        <end position="49"/>
    </location>
</feature>
<reference evidence="9 10" key="1">
    <citation type="submission" date="2022-03" db="EMBL/GenBank/DDBJ databases">
        <authorList>
            <person name="Nunn A."/>
            <person name="Chopra R."/>
            <person name="Nunn A."/>
            <person name="Contreras Garrido A."/>
        </authorList>
    </citation>
    <scope>NUCLEOTIDE SEQUENCE [LARGE SCALE GENOMIC DNA]</scope>
</reference>
<comment type="subcellular location">
    <subcellularLocation>
        <location evidence="1">Nucleus</location>
    </subcellularLocation>
</comment>
<keyword evidence="2" id="KW-0805">Transcription regulation</keyword>
<accession>A0AAU9S0R9</accession>
<dbReference type="Pfam" id="PF00319">
    <property type="entry name" value="SRF-TF"/>
    <property type="match status" value="1"/>
</dbReference>
<dbReference type="EMBL" id="OU466859">
    <property type="protein sequence ID" value="CAH2054915.1"/>
    <property type="molecule type" value="Genomic_DNA"/>
</dbReference>
<name>A0AAU9S0R9_THLAR</name>
<keyword evidence="5" id="KW-0539">Nucleus</keyword>
<dbReference type="InterPro" id="IPR002100">
    <property type="entry name" value="TF_MADSbox"/>
</dbReference>
<protein>
    <recommendedName>
        <fullName evidence="8">MADS-box domain-containing protein</fullName>
    </recommendedName>
</protein>
<dbReference type="Gene3D" id="3.40.1810.10">
    <property type="entry name" value="Transcription factor, MADS-box"/>
    <property type="match status" value="1"/>
</dbReference>
<keyword evidence="4" id="KW-0804">Transcription</keyword>
<dbReference type="CDD" id="cd00266">
    <property type="entry name" value="MADS_SRF_like"/>
    <property type="match status" value="1"/>
</dbReference>
<keyword evidence="6" id="KW-0175">Coiled coil</keyword>
<dbReference type="GO" id="GO:0046983">
    <property type="term" value="F:protein dimerization activity"/>
    <property type="evidence" value="ECO:0007669"/>
    <property type="project" value="InterPro"/>
</dbReference>
<dbReference type="PROSITE" id="PS50066">
    <property type="entry name" value="MADS_BOX_2"/>
    <property type="match status" value="1"/>
</dbReference>
<dbReference type="InterPro" id="IPR033897">
    <property type="entry name" value="SRF-like_MADS-box"/>
</dbReference>
<organism evidence="9 10">
    <name type="scientific">Thlaspi arvense</name>
    <name type="common">Field penny-cress</name>
    <dbReference type="NCBI Taxonomy" id="13288"/>
    <lineage>
        <taxon>Eukaryota</taxon>
        <taxon>Viridiplantae</taxon>
        <taxon>Streptophyta</taxon>
        <taxon>Embryophyta</taxon>
        <taxon>Tracheophyta</taxon>
        <taxon>Spermatophyta</taxon>
        <taxon>Magnoliopsida</taxon>
        <taxon>eudicotyledons</taxon>
        <taxon>Gunneridae</taxon>
        <taxon>Pentapetalae</taxon>
        <taxon>rosids</taxon>
        <taxon>malvids</taxon>
        <taxon>Brassicales</taxon>
        <taxon>Brassicaceae</taxon>
        <taxon>Thlaspideae</taxon>
        <taxon>Thlaspi</taxon>
    </lineage>
</organism>
<dbReference type="SMART" id="SM00432">
    <property type="entry name" value="MADS"/>
    <property type="match status" value="1"/>
</dbReference>
<dbReference type="InterPro" id="IPR036879">
    <property type="entry name" value="TF_MADSbox_sf"/>
</dbReference>
<dbReference type="SUPFAM" id="SSF55455">
    <property type="entry name" value="SRF-like"/>
    <property type="match status" value="1"/>
</dbReference>
<keyword evidence="10" id="KW-1185">Reference proteome</keyword>
<feature type="region of interest" description="Disordered" evidence="7">
    <location>
        <begin position="219"/>
        <end position="246"/>
    </location>
</feature>
<evidence type="ECO:0000256" key="3">
    <source>
        <dbReference type="ARBA" id="ARBA00023125"/>
    </source>
</evidence>
<evidence type="ECO:0000259" key="8">
    <source>
        <dbReference type="PROSITE" id="PS50066"/>
    </source>
</evidence>
<keyword evidence="3" id="KW-0238">DNA-binding</keyword>
<evidence type="ECO:0000256" key="2">
    <source>
        <dbReference type="ARBA" id="ARBA00023015"/>
    </source>
</evidence>
<sequence length="300" mass="34195">MPRKKLKLAYISDDRVRKATYKQRKRGLIKKLDELKILCGVDGCAVIYNPLNSNPEVWPSNSEVYNAMQKFEMLPEMDKTYLSVNHEEFLIQNIAKVEKQNQNLTEANKEKLMRELMFDCLHGNMGGLTMNDITRRNLCEFIDQYLKSLQYHKNVTLNDNLHFETGESSSMAIAADMAPTTMAEAESFSFTSAPFFNSPQLSNEFQSITSSNQSPCLGSNSMSAPIFNSPQQTNDLPSMMSSNQGSSQVDYLASNLLSVSDQDVYYPVMNQDEVYYPNQNQNQQDGFVEQMMKHSESFHN</sequence>
<dbReference type="FunFam" id="3.40.1810.10:FF:000024">
    <property type="entry name" value="Agamous-like MADS-box protein AGL80"/>
    <property type="match status" value="1"/>
</dbReference>
<gene>
    <name evidence="9" type="ORF">TAV2_LOCUS9992</name>
</gene>
<proteinExistence type="predicted"/>
<evidence type="ECO:0000313" key="9">
    <source>
        <dbReference type="EMBL" id="CAH2054915.1"/>
    </source>
</evidence>
<evidence type="ECO:0000256" key="5">
    <source>
        <dbReference type="ARBA" id="ARBA00023242"/>
    </source>
</evidence>
<evidence type="ECO:0000256" key="1">
    <source>
        <dbReference type="ARBA" id="ARBA00004123"/>
    </source>
</evidence>
<evidence type="ECO:0000256" key="4">
    <source>
        <dbReference type="ARBA" id="ARBA00023163"/>
    </source>
</evidence>